<proteinExistence type="predicted"/>
<gene>
    <name evidence="1" type="ORF">VLK81_05385</name>
</gene>
<protein>
    <submittedName>
        <fullName evidence="1">Uncharacterized protein</fullName>
    </submittedName>
</protein>
<name>A0AAW9MX01_9FIRM</name>
<keyword evidence="2" id="KW-1185">Reference proteome</keyword>
<dbReference type="Proteomes" id="UP001357733">
    <property type="component" value="Unassembled WGS sequence"/>
</dbReference>
<dbReference type="RefSeq" id="WP_324619637.1">
    <property type="nucleotide sequence ID" value="NZ_JAYKOT010000003.1"/>
</dbReference>
<evidence type="ECO:0000313" key="2">
    <source>
        <dbReference type="Proteomes" id="UP001357733"/>
    </source>
</evidence>
<organism evidence="1 2">
    <name type="scientific">Citroniella saccharovorans</name>
    <dbReference type="NCBI Taxonomy" id="2053367"/>
    <lineage>
        <taxon>Bacteria</taxon>
        <taxon>Bacillati</taxon>
        <taxon>Bacillota</taxon>
        <taxon>Tissierellia</taxon>
        <taxon>Tissierellales</taxon>
        <taxon>Peptoniphilaceae</taxon>
        <taxon>Citroniella</taxon>
    </lineage>
</organism>
<evidence type="ECO:0000313" key="1">
    <source>
        <dbReference type="EMBL" id="MEB3429448.1"/>
    </source>
</evidence>
<accession>A0AAW9MX01</accession>
<comment type="caution">
    <text evidence="1">The sequence shown here is derived from an EMBL/GenBank/DDBJ whole genome shotgun (WGS) entry which is preliminary data.</text>
</comment>
<dbReference type="AlphaFoldDB" id="A0AAW9MX01"/>
<reference evidence="1 2" key="1">
    <citation type="submission" date="2024-01" db="EMBL/GenBank/DDBJ databases">
        <title>Complete genome sequence of Citroniella saccharovorans strain M6.X9, isolated from human fecal sample.</title>
        <authorList>
            <person name="Cheng G."/>
            <person name="Westerholm M."/>
            <person name="Schnurer A."/>
        </authorList>
    </citation>
    <scope>NUCLEOTIDE SEQUENCE [LARGE SCALE GENOMIC DNA]</scope>
    <source>
        <strain evidence="1 2">DSM 29873</strain>
    </source>
</reference>
<dbReference type="EMBL" id="JAYKOT010000003">
    <property type="protein sequence ID" value="MEB3429448.1"/>
    <property type="molecule type" value="Genomic_DNA"/>
</dbReference>
<sequence length="76" mass="9383">MKKIVLNLDDELYDKFLKYSIFKNFEIEDYIIQIFKDFLDRDEEYRIYRDKFLENEIKIDGEEDVLRALGIFSDDE</sequence>